<dbReference type="EMBL" id="JBHLTM010000009">
    <property type="protein sequence ID" value="MFC0683243.1"/>
    <property type="molecule type" value="Genomic_DNA"/>
</dbReference>
<accession>A0ABV6S544</accession>
<organism evidence="2 3">
    <name type="scientific">Novosphingobium clariflavum</name>
    <dbReference type="NCBI Taxonomy" id="2029884"/>
    <lineage>
        <taxon>Bacteria</taxon>
        <taxon>Pseudomonadati</taxon>
        <taxon>Pseudomonadota</taxon>
        <taxon>Alphaproteobacteria</taxon>
        <taxon>Sphingomonadales</taxon>
        <taxon>Sphingomonadaceae</taxon>
        <taxon>Novosphingobium</taxon>
    </lineage>
</organism>
<dbReference type="RefSeq" id="WP_267220548.1">
    <property type="nucleotide sequence ID" value="NZ_JAPCWC010000007.1"/>
</dbReference>
<keyword evidence="1" id="KW-0812">Transmembrane</keyword>
<keyword evidence="1" id="KW-1133">Transmembrane helix</keyword>
<evidence type="ECO:0000313" key="2">
    <source>
        <dbReference type="EMBL" id="MFC0683243.1"/>
    </source>
</evidence>
<gene>
    <name evidence="2" type="ORF">ACFFF8_01410</name>
</gene>
<keyword evidence="3" id="KW-1185">Reference proteome</keyword>
<feature type="transmembrane region" description="Helical" evidence="1">
    <location>
        <begin position="50"/>
        <end position="71"/>
    </location>
</feature>
<proteinExistence type="predicted"/>
<protein>
    <recommendedName>
        <fullName evidence="4">DUF4129 domain-containing protein</fullName>
    </recommendedName>
</protein>
<evidence type="ECO:0000256" key="1">
    <source>
        <dbReference type="SAM" id="Phobius"/>
    </source>
</evidence>
<keyword evidence="1" id="KW-0472">Membrane</keyword>
<name>A0ABV6S544_9SPHN</name>
<comment type="caution">
    <text evidence="2">The sequence shown here is derived from an EMBL/GenBank/DDBJ whole genome shotgun (WGS) entry which is preliminary data.</text>
</comment>
<reference evidence="2 3" key="1">
    <citation type="submission" date="2024-09" db="EMBL/GenBank/DDBJ databases">
        <authorList>
            <person name="Sun Q."/>
            <person name="Mori K."/>
        </authorList>
    </citation>
    <scope>NUCLEOTIDE SEQUENCE [LARGE SCALE GENOMIC DNA]</scope>
    <source>
        <strain evidence="2 3">CICC 11035S</strain>
    </source>
</reference>
<evidence type="ECO:0008006" key="4">
    <source>
        <dbReference type="Google" id="ProtNLM"/>
    </source>
</evidence>
<evidence type="ECO:0000313" key="3">
    <source>
        <dbReference type="Proteomes" id="UP001589858"/>
    </source>
</evidence>
<sequence length="198" mass="22002">MRGASEIQYAPLPQVRTPPAHTPEWLRELGRWLEWLLAPIGRALGMSWPIFQYVLIALAAVLVLFVLWRVLGPLLLDRRPKDADDAVAAWVPDRAEAAALIEDADRLAAEGRFAEATHLLLRRSVQQIRASRPDWIHPASTAREISVLAALPEAGRHAFAVIAQRVERSRFALRDLGAPDWAAAREAYAAFAQVRLAA</sequence>
<dbReference type="Proteomes" id="UP001589858">
    <property type="component" value="Unassembled WGS sequence"/>
</dbReference>